<dbReference type="AlphaFoldDB" id="A0A432ZZI8"/>
<dbReference type="Gene3D" id="3.80.10.10">
    <property type="entry name" value="Ribonuclease Inhibitor"/>
    <property type="match status" value="1"/>
</dbReference>
<dbReference type="InterPro" id="IPR001611">
    <property type="entry name" value="Leu-rich_rpt"/>
</dbReference>
<dbReference type="OrthoDB" id="120976at2759"/>
<reference evidence="1 2" key="1">
    <citation type="journal article" date="2018" name="New Phytol.">
        <title>Phylogenomics of Endogonaceae and evolution of mycorrhizas within Mucoromycota.</title>
        <authorList>
            <person name="Chang Y."/>
            <person name="Desiro A."/>
            <person name="Na H."/>
            <person name="Sandor L."/>
            <person name="Lipzen A."/>
            <person name="Clum A."/>
            <person name="Barry K."/>
            <person name="Grigoriev I.V."/>
            <person name="Martin F.M."/>
            <person name="Stajich J.E."/>
            <person name="Smith M.E."/>
            <person name="Bonito G."/>
            <person name="Spatafora J.W."/>
        </authorList>
    </citation>
    <scope>NUCLEOTIDE SEQUENCE [LARGE SCALE GENOMIC DNA]</scope>
    <source>
        <strain evidence="1 2">GMNB39</strain>
    </source>
</reference>
<dbReference type="GO" id="GO:0048471">
    <property type="term" value="C:perinuclear region of cytoplasm"/>
    <property type="evidence" value="ECO:0007669"/>
    <property type="project" value="TreeGrafter"/>
</dbReference>
<comment type="caution">
    <text evidence="1">The sequence shown here is derived from an EMBL/GenBank/DDBJ whole genome shotgun (WGS) entry which is preliminary data.</text>
</comment>
<sequence>MAGRFVTTICAAVIAEYLENIRPSIVNKLDLTSNQIDDDAVLRLARALTSSNAKLAVLNLTHNQLTTASASQLARAMSLSPHLTDLNLSNNHLGDPGVRLFFDTLCSTNTPLYLRNLNLNVVNATDNCMSGIARFLSKNPPLQCLTVNGNDFTERGMEVLVQALEGNKHSSNTHLNTWNCLPHGMTRMGTLEPQRVGYGNVLPRFWITTGTSRHGHRRLLLGTRIVLHALPALAPLSYLPFSDSPTSTSAISATTHNLATLNTDVQRLILLALDTVAVLTTTQSLNVMQYAEPL</sequence>
<protein>
    <recommendedName>
        <fullName evidence="3">RNI-like protein</fullName>
    </recommendedName>
</protein>
<dbReference type="GO" id="GO:0031267">
    <property type="term" value="F:small GTPase binding"/>
    <property type="evidence" value="ECO:0007669"/>
    <property type="project" value="TreeGrafter"/>
</dbReference>
<dbReference type="PANTHER" id="PTHR24113:SF15">
    <property type="entry name" value="NACHT DOMAIN-CONTAINING PROTEIN"/>
    <property type="match status" value="1"/>
</dbReference>
<dbReference type="GO" id="GO:0006913">
    <property type="term" value="P:nucleocytoplasmic transport"/>
    <property type="evidence" value="ECO:0007669"/>
    <property type="project" value="TreeGrafter"/>
</dbReference>
<dbReference type="SMART" id="SM00368">
    <property type="entry name" value="LRR_RI"/>
    <property type="match status" value="4"/>
</dbReference>
<evidence type="ECO:0008006" key="3">
    <source>
        <dbReference type="Google" id="ProtNLM"/>
    </source>
</evidence>
<dbReference type="PANTHER" id="PTHR24113">
    <property type="entry name" value="RAN GTPASE-ACTIVATING PROTEIN 1"/>
    <property type="match status" value="1"/>
</dbReference>
<dbReference type="InterPro" id="IPR027038">
    <property type="entry name" value="RanGap"/>
</dbReference>
<evidence type="ECO:0000313" key="2">
    <source>
        <dbReference type="Proteomes" id="UP000268093"/>
    </source>
</evidence>
<gene>
    <name evidence="1" type="ORF">BC936DRAFT_143017</name>
</gene>
<dbReference type="GO" id="GO:0005829">
    <property type="term" value="C:cytosol"/>
    <property type="evidence" value="ECO:0007669"/>
    <property type="project" value="TreeGrafter"/>
</dbReference>
<organism evidence="1 2">
    <name type="scientific">Jimgerdemannia flammicorona</name>
    <dbReference type="NCBI Taxonomy" id="994334"/>
    <lineage>
        <taxon>Eukaryota</taxon>
        <taxon>Fungi</taxon>
        <taxon>Fungi incertae sedis</taxon>
        <taxon>Mucoromycota</taxon>
        <taxon>Mucoromycotina</taxon>
        <taxon>Endogonomycetes</taxon>
        <taxon>Endogonales</taxon>
        <taxon>Endogonaceae</taxon>
        <taxon>Jimgerdemannia</taxon>
    </lineage>
</organism>
<dbReference type="InterPro" id="IPR032675">
    <property type="entry name" value="LRR_dom_sf"/>
</dbReference>
<dbReference type="EMBL" id="RBNI01024995">
    <property type="protein sequence ID" value="RUO95884.1"/>
    <property type="molecule type" value="Genomic_DNA"/>
</dbReference>
<dbReference type="Pfam" id="PF13516">
    <property type="entry name" value="LRR_6"/>
    <property type="match status" value="3"/>
</dbReference>
<accession>A0A432ZZI8</accession>
<dbReference type="SUPFAM" id="SSF52047">
    <property type="entry name" value="RNI-like"/>
    <property type="match status" value="1"/>
</dbReference>
<dbReference type="Proteomes" id="UP000268093">
    <property type="component" value="Unassembled WGS sequence"/>
</dbReference>
<proteinExistence type="predicted"/>
<name>A0A432ZZI8_9FUNG</name>
<dbReference type="GO" id="GO:0005096">
    <property type="term" value="F:GTPase activator activity"/>
    <property type="evidence" value="ECO:0007669"/>
    <property type="project" value="InterPro"/>
</dbReference>
<keyword evidence="2" id="KW-1185">Reference proteome</keyword>
<evidence type="ECO:0000313" key="1">
    <source>
        <dbReference type="EMBL" id="RUO95884.1"/>
    </source>
</evidence>
<dbReference type="GO" id="GO:0005634">
    <property type="term" value="C:nucleus"/>
    <property type="evidence" value="ECO:0007669"/>
    <property type="project" value="TreeGrafter"/>
</dbReference>